<feature type="region of interest" description="Disordered" evidence="1">
    <location>
        <begin position="57"/>
        <end position="79"/>
    </location>
</feature>
<dbReference type="Proteomes" id="UP001497516">
    <property type="component" value="Chromosome 6"/>
</dbReference>
<evidence type="ECO:0000256" key="1">
    <source>
        <dbReference type="SAM" id="MobiDB-lite"/>
    </source>
</evidence>
<feature type="compositionally biased region" description="Polar residues" evidence="1">
    <location>
        <begin position="1"/>
        <end position="15"/>
    </location>
</feature>
<feature type="compositionally biased region" description="Basic and acidic residues" evidence="1">
    <location>
        <begin position="69"/>
        <end position="79"/>
    </location>
</feature>
<feature type="region of interest" description="Disordered" evidence="1">
    <location>
        <begin position="1"/>
        <end position="21"/>
    </location>
</feature>
<protein>
    <submittedName>
        <fullName evidence="2">Uncharacterized protein</fullName>
    </submittedName>
</protein>
<dbReference type="EMBL" id="OZ034819">
    <property type="protein sequence ID" value="CAL1393299.1"/>
    <property type="molecule type" value="Genomic_DNA"/>
</dbReference>
<reference evidence="2 3" key="1">
    <citation type="submission" date="2024-04" db="EMBL/GenBank/DDBJ databases">
        <authorList>
            <person name="Fracassetti M."/>
        </authorList>
    </citation>
    <scope>NUCLEOTIDE SEQUENCE [LARGE SCALE GENOMIC DNA]</scope>
</reference>
<accession>A0AAV2F537</accession>
<proteinExistence type="predicted"/>
<evidence type="ECO:0000313" key="3">
    <source>
        <dbReference type="Proteomes" id="UP001497516"/>
    </source>
</evidence>
<evidence type="ECO:0000313" key="2">
    <source>
        <dbReference type="EMBL" id="CAL1393299.1"/>
    </source>
</evidence>
<name>A0AAV2F537_9ROSI</name>
<gene>
    <name evidence="2" type="ORF">LTRI10_LOCUS33887</name>
</gene>
<sequence length="79" mass="8516">MDQQGLGQPPSTTAGQIEDLKDKVLGSISRGTVPVGGPGDGIPYWAQHQVGAPGMIWPMWPQQQQGSKQQHEELSSDQH</sequence>
<organism evidence="2 3">
    <name type="scientific">Linum trigynum</name>
    <dbReference type="NCBI Taxonomy" id="586398"/>
    <lineage>
        <taxon>Eukaryota</taxon>
        <taxon>Viridiplantae</taxon>
        <taxon>Streptophyta</taxon>
        <taxon>Embryophyta</taxon>
        <taxon>Tracheophyta</taxon>
        <taxon>Spermatophyta</taxon>
        <taxon>Magnoliopsida</taxon>
        <taxon>eudicotyledons</taxon>
        <taxon>Gunneridae</taxon>
        <taxon>Pentapetalae</taxon>
        <taxon>rosids</taxon>
        <taxon>fabids</taxon>
        <taxon>Malpighiales</taxon>
        <taxon>Linaceae</taxon>
        <taxon>Linum</taxon>
    </lineage>
</organism>
<dbReference type="AlphaFoldDB" id="A0AAV2F537"/>
<keyword evidence="3" id="KW-1185">Reference proteome</keyword>